<organism evidence="2 3">
    <name type="scientific">Eilatimonas milleporae</name>
    <dbReference type="NCBI Taxonomy" id="911205"/>
    <lineage>
        <taxon>Bacteria</taxon>
        <taxon>Pseudomonadati</taxon>
        <taxon>Pseudomonadota</taxon>
        <taxon>Alphaproteobacteria</taxon>
        <taxon>Kordiimonadales</taxon>
        <taxon>Kordiimonadaceae</taxon>
        <taxon>Eilatimonas</taxon>
    </lineage>
</organism>
<sequence>MADIPRITSDRLILRPHDAGDLDACLAMWSDERVVRFIGGKPADLAETWARMLRYRGLWQLLGYGYWLVAERQTGAFVGEVGFADFKRGLGADDLYLPEAGWAISPDQAGRGYATEAAETAHRWFDTTHGGGSFCMISDGNAASVRVAEKLGYGFSHTLSYKGEPTGIFLRRGAPAT</sequence>
<keyword evidence="3" id="KW-1185">Reference proteome</keyword>
<proteinExistence type="predicted"/>
<evidence type="ECO:0000313" key="3">
    <source>
        <dbReference type="Proteomes" id="UP000271227"/>
    </source>
</evidence>
<dbReference type="PANTHER" id="PTHR43792:SF16">
    <property type="entry name" value="N-ACETYLTRANSFERASE DOMAIN-CONTAINING PROTEIN"/>
    <property type="match status" value="1"/>
</dbReference>
<dbReference type="AlphaFoldDB" id="A0A3M0CJN2"/>
<keyword evidence="2" id="KW-0808">Transferase</keyword>
<dbReference type="InParanoid" id="A0A3M0CJN2"/>
<name>A0A3M0CJN2_9PROT</name>
<dbReference type="Proteomes" id="UP000271227">
    <property type="component" value="Unassembled WGS sequence"/>
</dbReference>
<dbReference type="Pfam" id="PF13302">
    <property type="entry name" value="Acetyltransf_3"/>
    <property type="match status" value="1"/>
</dbReference>
<dbReference type="PANTHER" id="PTHR43792">
    <property type="entry name" value="GNAT FAMILY, PUTATIVE (AFU_ORTHOLOGUE AFUA_3G00765)-RELATED-RELATED"/>
    <property type="match status" value="1"/>
</dbReference>
<evidence type="ECO:0000259" key="1">
    <source>
        <dbReference type="PROSITE" id="PS51186"/>
    </source>
</evidence>
<dbReference type="GO" id="GO:0016747">
    <property type="term" value="F:acyltransferase activity, transferring groups other than amino-acyl groups"/>
    <property type="evidence" value="ECO:0007669"/>
    <property type="project" value="InterPro"/>
</dbReference>
<gene>
    <name evidence="2" type="ORF">BXY39_1255</name>
</gene>
<accession>A0A3M0CJN2</accession>
<dbReference type="InterPro" id="IPR016181">
    <property type="entry name" value="Acyl_CoA_acyltransferase"/>
</dbReference>
<feature type="domain" description="N-acetyltransferase" evidence="1">
    <location>
        <begin position="12"/>
        <end position="175"/>
    </location>
</feature>
<reference evidence="2 3" key="1">
    <citation type="submission" date="2018-10" db="EMBL/GenBank/DDBJ databases">
        <title>Genomic Encyclopedia of Archaeal and Bacterial Type Strains, Phase II (KMG-II): from individual species to whole genera.</title>
        <authorList>
            <person name="Goeker M."/>
        </authorList>
    </citation>
    <scope>NUCLEOTIDE SEQUENCE [LARGE SCALE GENOMIC DNA]</scope>
    <source>
        <strain evidence="2 3">DSM 25217</strain>
    </source>
</reference>
<evidence type="ECO:0000313" key="2">
    <source>
        <dbReference type="EMBL" id="RMB08620.1"/>
    </source>
</evidence>
<dbReference type="Gene3D" id="3.40.630.30">
    <property type="match status" value="1"/>
</dbReference>
<dbReference type="PROSITE" id="PS51186">
    <property type="entry name" value="GNAT"/>
    <property type="match status" value="1"/>
</dbReference>
<dbReference type="SUPFAM" id="SSF55729">
    <property type="entry name" value="Acyl-CoA N-acyltransferases (Nat)"/>
    <property type="match status" value="1"/>
</dbReference>
<dbReference type="EMBL" id="REFR01000010">
    <property type="protein sequence ID" value="RMB08620.1"/>
    <property type="molecule type" value="Genomic_DNA"/>
</dbReference>
<comment type="caution">
    <text evidence="2">The sequence shown here is derived from an EMBL/GenBank/DDBJ whole genome shotgun (WGS) entry which is preliminary data.</text>
</comment>
<dbReference type="InterPro" id="IPR051531">
    <property type="entry name" value="N-acetyltransferase"/>
</dbReference>
<dbReference type="OrthoDB" id="6293260at2"/>
<dbReference type="InterPro" id="IPR000182">
    <property type="entry name" value="GNAT_dom"/>
</dbReference>
<protein>
    <submittedName>
        <fullName evidence="2">RimJ/RimL family protein N-acetyltransferase</fullName>
    </submittedName>
</protein>
<dbReference type="RefSeq" id="WP_121937970.1">
    <property type="nucleotide sequence ID" value="NZ_REFR01000010.1"/>
</dbReference>